<dbReference type="RefSeq" id="WP_166585474.1">
    <property type="nucleotide sequence ID" value="NZ_WWEO01000041.1"/>
</dbReference>
<sequence length="543" mass="61547">MNKTIIININGTVFHIEENAYEILKQYMTAVKRHFFDSEDRLEITTDIENRIAELFTEILQREGRQAVIDQDVNFVIEQMGAVEDFDNTAAEGAETGYTYSNRETKRRLFRDPDDHLVAGVCSGIANYFDTQAVWIRLAFAVALVFAGTGLFLYIVLWLVLPKAVTRADRMAMKGEKLDLQGFKRNFEEELVTVRGRLADAHEGAQPFIYRFRDFVREFVTFTASFIRQFGKIILKIIGIAIMLGFFGAAIGLIIAFVAAVAFGQDLHLIFPFSIAGERYGTWLYLSAFTVLIVPLLALILGLATFVFNTRGINRSTASTLLIIWVCALSTLIYFTTRVMSGFKSSASFDQTISLAPSSINTYHLKLDKTRFFTAEDSARLDIKAQFHGLIVTDDEDDDEHTEPQNLNINIEKSDVTQPVLVERYHAKGSTYEKALVNARNTKYNFSQKDSVLTFDYKLHRLNSDQWHAEEIELTLKVPLNTKLVIDRNLDRYVHFSIYDCANTNKLPDAPSANFIMTDNGLQCKVDTLVADTVKVHANAKKF</sequence>
<evidence type="ECO:0000259" key="7">
    <source>
        <dbReference type="Pfam" id="PF04024"/>
    </source>
</evidence>
<name>A0A965ZG80_9SPHI</name>
<feature type="transmembrane region" description="Helical" evidence="6">
    <location>
        <begin position="320"/>
        <end position="337"/>
    </location>
</feature>
<evidence type="ECO:0000256" key="3">
    <source>
        <dbReference type="ARBA" id="ARBA00022692"/>
    </source>
</evidence>
<dbReference type="AlphaFoldDB" id="A0A965ZG80"/>
<dbReference type="Pfam" id="PF22744">
    <property type="entry name" value="Toast-rack_PspC-Cterm"/>
    <property type="match status" value="1"/>
</dbReference>
<keyword evidence="2" id="KW-1003">Cell membrane</keyword>
<proteinExistence type="predicted"/>
<feature type="transmembrane region" description="Helical" evidence="6">
    <location>
        <begin position="237"/>
        <end position="263"/>
    </location>
</feature>
<keyword evidence="4 6" id="KW-1133">Transmembrane helix</keyword>
<dbReference type="PANTHER" id="PTHR33885">
    <property type="entry name" value="PHAGE SHOCK PROTEIN C"/>
    <property type="match status" value="1"/>
</dbReference>
<feature type="domain" description="PspC-related transmembrane region" evidence="8">
    <location>
        <begin position="207"/>
        <end position="343"/>
    </location>
</feature>
<keyword evidence="5 6" id="KW-0472">Membrane</keyword>
<dbReference type="Pfam" id="PF22571">
    <property type="entry name" value="LiaI-LiaF-TM_PspC"/>
    <property type="match status" value="1"/>
</dbReference>
<keyword evidence="3 6" id="KW-0812">Transmembrane</keyword>
<organism evidence="10 11">
    <name type="scientific">Mucilaginibacter agri</name>
    <dbReference type="NCBI Taxonomy" id="2695265"/>
    <lineage>
        <taxon>Bacteria</taxon>
        <taxon>Pseudomonadati</taxon>
        <taxon>Bacteroidota</taxon>
        <taxon>Sphingobacteriia</taxon>
        <taxon>Sphingobacteriales</taxon>
        <taxon>Sphingobacteriaceae</taxon>
        <taxon>Mucilaginibacter</taxon>
    </lineage>
</organism>
<dbReference type="Pfam" id="PF04024">
    <property type="entry name" value="PspC"/>
    <property type="match status" value="1"/>
</dbReference>
<feature type="domain" description="Phage shock protein PspC N-terminal" evidence="7">
    <location>
        <begin position="107"/>
        <end position="164"/>
    </location>
</feature>
<evidence type="ECO:0000256" key="1">
    <source>
        <dbReference type="ARBA" id="ARBA00004162"/>
    </source>
</evidence>
<evidence type="ECO:0000259" key="9">
    <source>
        <dbReference type="Pfam" id="PF22744"/>
    </source>
</evidence>
<evidence type="ECO:0000256" key="4">
    <source>
        <dbReference type="ARBA" id="ARBA00022989"/>
    </source>
</evidence>
<feature type="domain" description="PspC-related ToastRack" evidence="9">
    <location>
        <begin position="394"/>
        <end position="525"/>
    </location>
</feature>
<dbReference type="InterPro" id="IPR052027">
    <property type="entry name" value="PspC"/>
</dbReference>
<accession>A0A965ZG80</accession>
<feature type="transmembrane region" description="Helical" evidence="6">
    <location>
        <begin position="134"/>
        <end position="161"/>
    </location>
</feature>
<dbReference type="InterPro" id="IPR007168">
    <property type="entry name" value="Phageshock_PspC_N"/>
</dbReference>
<evidence type="ECO:0000256" key="5">
    <source>
        <dbReference type="ARBA" id="ARBA00023136"/>
    </source>
</evidence>
<dbReference type="InterPro" id="IPR054321">
    <property type="entry name" value="PspC-rel_TM"/>
</dbReference>
<feature type="transmembrane region" description="Helical" evidence="6">
    <location>
        <begin position="283"/>
        <end position="308"/>
    </location>
</feature>
<evidence type="ECO:0000256" key="2">
    <source>
        <dbReference type="ARBA" id="ARBA00022475"/>
    </source>
</evidence>
<dbReference type="GO" id="GO:0005886">
    <property type="term" value="C:plasma membrane"/>
    <property type="evidence" value="ECO:0007669"/>
    <property type="project" value="UniProtKB-SubCell"/>
</dbReference>
<comment type="subcellular location">
    <subcellularLocation>
        <location evidence="1">Cell membrane</location>
        <topology evidence="1">Single-pass membrane protein</topology>
    </subcellularLocation>
</comment>
<reference evidence="10" key="1">
    <citation type="submission" date="2020-01" db="EMBL/GenBank/DDBJ databases">
        <authorList>
            <person name="Seo Y.L."/>
        </authorList>
    </citation>
    <scope>NUCLEOTIDE SEQUENCE</scope>
    <source>
        <strain evidence="10">R11</strain>
    </source>
</reference>
<evidence type="ECO:0000256" key="6">
    <source>
        <dbReference type="SAM" id="Phobius"/>
    </source>
</evidence>
<dbReference type="InterPro" id="IPR054319">
    <property type="entry name" value="PspC-rel_ToastRack"/>
</dbReference>
<dbReference type="EMBL" id="WWEO01000041">
    <property type="protein sequence ID" value="NCD69507.1"/>
    <property type="molecule type" value="Genomic_DNA"/>
</dbReference>
<comment type="caution">
    <text evidence="10">The sequence shown here is derived from an EMBL/GenBank/DDBJ whole genome shotgun (WGS) entry which is preliminary data.</text>
</comment>
<dbReference type="PANTHER" id="PTHR33885:SF3">
    <property type="entry name" value="PHAGE SHOCK PROTEIN C"/>
    <property type="match status" value="1"/>
</dbReference>
<dbReference type="Proteomes" id="UP000638732">
    <property type="component" value="Unassembled WGS sequence"/>
</dbReference>
<evidence type="ECO:0000259" key="8">
    <source>
        <dbReference type="Pfam" id="PF22571"/>
    </source>
</evidence>
<protein>
    <submittedName>
        <fullName evidence="10">PspC domain-containing protein</fullName>
    </submittedName>
</protein>
<keyword evidence="11" id="KW-1185">Reference proteome</keyword>
<reference evidence="10" key="2">
    <citation type="submission" date="2020-10" db="EMBL/GenBank/DDBJ databases">
        <title>Mucilaginibacter sp. nov., isolated from soil.</title>
        <authorList>
            <person name="Jeon C.O."/>
        </authorList>
    </citation>
    <scope>NUCLEOTIDE SEQUENCE</scope>
    <source>
        <strain evidence="10">R11</strain>
    </source>
</reference>
<gene>
    <name evidence="10" type="ORF">GSY63_09080</name>
</gene>
<evidence type="ECO:0000313" key="10">
    <source>
        <dbReference type="EMBL" id="NCD69507.1"/>
    </source>
</evidence>
<evidence type="ECO:0000313" key="11">
    <source>
        <dbReference type="Proteomes" id="UP000638732"/>
    </source>
</evidence>